<evidence type="ECO:0000256" key="2">
    <source>
        <dbReference type="SAM" id="Phobius"/>
    </source>
</evidence>
<evidence type="ECO:0000313" key="3">
    <source>
        <dbReference type="EMBL" id="OXA64386.1"/>
    </source>
</evidence>
<dbReference type="Proteomes" id="UP000198287">
    <property type="component" value="Unassembled WGS sequence"/>
</dbReference>
<keyword evidence="4" id="KW-1185">Reference proteome</keyword>
<protein>
    <submittedName>
        <fullName evidence="3">Uncharacterized protein</fullName>
    </submittedName>
</protein>
<feature type="transmembrane region" description="Helical" evidence="2">
    <location>
        <begin position="120"/>
        <end position="142"/>
    </location>
</feature>
<evidence type="ECO:0000256" key="1">
    <source>
        <dbReference type="SAM" id="MobiDB-lite"/>
    </source>
</evidence>
<feature type="compositionally biased region" description="Basic and acidic residues" evidence="1">
    <location>
        <begin position="18"/>
        <end position="28"/>
    </location>
</feature>
<dbReference type="AlphaFoldDB" id="A0A226F686"/>
<evidence type="ECO:0000313" key="4">
    <source>
        <dbReference type="Proteomes" id="UP000198287"/>
    </source>
</evidence>
<gene>
    <name evidence="3" type="ORF">Fcan01_01690</name>
</gene>
<reference evidence="3 4" key="1">
    <citation type="submission" date="2015-12" db="EMBL/GenBank/DDBJ databases">
        <title>The genome of Folsomia candida.</title>
        <authorList>
            <person name="Faddeeva A."/>
            <person name="Derks M.F."/>
            <person name="Anvar Y."/>
            <person name="Smit S."/>
            <person name="Van Straalen N."/>
            <person name="Roelofs D."/>
        </authorList>
    </citation>
    <scope>NUCLEOTIDE SEQUENCE [LARGE SCALE GENOMIC DNA]</scope>
    <source>
        <strain evidence="3 4">VU population</strain>
        <tissue evidence="3">Whole body</tissue>
    </source>
</reference>
<comment type="caution">
    <text evidence="3">The sequence shown here is derived from an EMBL/GenBank/DDBJ whole genome shotgun (WGS) entry which is preliminary data.</text>
</comment>
<feature type="region of interest" description="Disordered" evidence="1">
    <location>
        <begin position="1"/>
        <end position="40"/>
    </location>
</feature>
<organism evidence="3 4">
    <name type="scientific">Folsomia candida</name>
    <name type="common">Springtail</name>
    <dbReference type="NCBI Taxonomy" id="158441"/>
    <lineage>
        <taxon>Eukaryota</taxon>
        <taxon>Metazoa</taxon>
        <taxon>Ecdysozoa</taxon>
        <taxon>Arthropoda</taxon>
        <taxon>Hexapoda</taxon>
        <taxon>Collembola</taxon>
        <taxon>Entomobryomorpha</taxon>
        <taxon>Isotomoidea</taxon>
        <taxon>Isotomidae</taxon>
        <taxon>Proisotominae</taxon>
        <taxon>Folsomia</taxon>
    </lineage>
</organism>
<feature type="region of interest" description="Disordered" evidence="1">
    <location>
        <begin position="179"/>
        <end position="202"/>
    </location>
</feature>
<sequence>MSKSKSTPRRQQLRQKRPIPEDEVKGDAEENQSCIKTDEGGKGGGNNFNLAPIFRHLAGFLFGSFITLSYQPLVNDPICKPFLGVDADGDPTLVGVEALSWWKGFLVSTICDHHAKISGFLLRFGVSISGAMLIAFALNFVFAKWKQAQPQYKDEFKLEVGNETWTLGTTLKIKREEVKQVNNDPSPESGSAETLESQDVGGVDPDEALRFLFRAIDHFGKNTEVIKQNPSLESLFQTADICAALSHLDKRVVKNWPDVLDTLVTKLKENRDTDTSPASAPEVQQA</sequence>
<feature type="compositionally biased region" description="Basic residues" evidence="1">
    <location>
        <begin position="1"/>
        <end position="17"/>
    </location>
</feature>
<keyword evidence="2" id="KW-1133">Transmembrane helix</keyword>
<dbReference type="EMBL" id="LNIX01000001">
    <property type="protein sequence ID" value="OXA64386.1"/>
    <property type="molecule type" value="Genomic_DNA"/>
</dbReference>
<feature type="compositionally biased region" description="Polar residues" evidence="1">
    <location>
        <begin position="180"/>
        <end position="197"/>
    </location>
</feature>
<keyword evidence="2" id="KW-0812">Transmembrane</keyword>
<keyword evidence="2" id="KW-0472">Membrane</keyword>
<name>A0A226F686_FOLCA</name>
<proteinExistence type="predicted"/>
<accession>A0A226F686</accession>